<name>D5RI14_9PROT</name>
<dbReference type="RefSeq" id="WP_007003783.1">
    <property type="nucleotide sequence ID" value="NZ_GG770778.1"/>
</dbReference>
<feature type="region of interest" description="Disordered" evidence="1">
    <location>
        <begin position="1"/>
        <end position="27"/>
    </location>
</feature>
<gene>
    <name evidence="2" type="ORF">HMPREF0731_0724</name>
</gene>
<evidence type="ECO:0000313" key="3">
    <source>
        <dbReference type="Proteomes" id="UP000005324"/>
    </source>
</evidence>
<proteinExistence type="predicted"/>
<dbReference type="HOGENOM" id="CLU_1915520_0_0_5"/>
<dbReference type="Proteomes" id="UP000005324">
    <property type="component" value="Unassembled WGS sequence"/>
</dbReference>
<comment type="caution">
    <text evidence="2">The sequence shown here is derived from an EMBL/GenBank/DDBJ whole genome shotgun (WGS) entry which is preliminary data.</text>
</comment>
<evidence type="ECO:0000313" key="2">
    <source>
        <dbReference type="EMBL" id="EFH13043.1"/>
    </source>
</evidence>
<dbReference type="EMBL" id="ADVL01000125">
    <property type="protein sequence ID" value="EFH13043.1"/>
    <property type="molecule type" value="Genomic_DNA"/>
</dbReference>
<organism evidence="2 3">
    <name type="scientific">Pseudoroseomonas cervicalis ATCC 49957</name>
    <dbReference type="NCBI Taxonomy" id="525371"/>
    <lineage>
        <taxon>Bacteria</taxon>
        <taxon>Pseudomonadati</taxon>
        <taxon>Pseudomonadota</taxon>
        <taxon>Alphaproteobacteria</taxon>
        <taxon>Acetobacterales</taxon>
        <taxon>Roseomonadaceae</taxon>
        <taxon>Roseomonas</taxon>
    </lineage>
</organism>
<keyword evidence="3" id="KW-1185">Reference proteome</keyword>
<reference evidence="2 3" key="1">
    <citation type="submission" date="2010-04" db="EMBL/GenBank/DDBJ databases">
        <authorList>
            <person name="Qin X."/>
            <person name="Bachman B."/>
            <person name="Battles P."/>
            <person name="Bell A."/>
            <person name="Bess C."/>
            <person name="Bickham C."/>
            <person name="Chaboub L."/>
            <person name="Chen D."/>
            <person name="Coyle M."/>
            <person name="Deiros D.R."/>
            <person name="Dinh H."/>
            <person name="Forbes L."/>
            <person name="Fowler G."/>
            <person name="Francisco L."/>
            <person name="Fu Q."/>
            <person name="Gubbala S."/>
            <person name="Hale W."/>
            <person name="Han Y."/>
            <person name="Hemphill L."/>
            <person name="Highlander S.K."/>
            <person name="Hirani K."/>
            <person name="Hogues M."/>
            <person name="Jackson L."/>
            <person name="Jakkamsetti A."/>
            <person name="Javaid M."/>
            <person name="Jiang H."/>
            <person name="Korchina V."/>
            <person name="Kovar C."/>
            <person name="Lara F."/>
            <person name="Lee S."/>
            <person name="Mata R."/>
            <person name="Mathew T."/>
            <person name="Moen C."/>
            <person name="Morales K."/>
            <person name="Munidasa M."/>
            <person name="Nazareth L."/>
            <person name="Ngo R."/>
            <person name="Nguyen L."/>
            <person name="Okwuonu G."/>
            <person name="Ongeri F."/>
            <person name="Patil S."/>
            <person name="Petrosino J."/>
            <person name="Pham C."/>
            <person name="Pham P."/>
            <person name="Pu L.-L."/>
            <person name="Puazo M."/>
            <person name="Raj R."/>
            <person name="Reid J."/>
            <person name="Rouhana J."/>
            <person name="Saada N."/>
            <person name="Shang Y."/>
            <person name="Simmons D."/>
            <person name="Thornton R."/>
            <person name="Warren J."/>
            <person name="Weissenberger G."/>
            <person name="Zhang J."/>
            <person name="Zhang L."/>
            <person name="Zhou C."/>
            <person name="Zhu D."/>
            <person name="Muzny D."/>
            <person name="Worley K."/>
            <person name="Gibbs R."/>
        </authorList>
    </citation>
    <scope>NUCLEOTIDE SEQUENCE [LARGE SCALE GENOMIC DNA]</scope>
    <source>
        <strain evidence="2 3">ATCC 49957</strain>
    </source>
</reference>
<evidence type="ECO:0000256" key="1">
    <source>
        <dbReference type="SAM" id="MobiDB-lite"/>
    </source>
</evidence>
<accession>D5RI14</accession>
<dbReference type="AlphaFoldDB" id="D5RI14"/>
<sequence>MPVSHHDMPLPAELPPPGEWSGGGPALPVAPEAGLPAWSAAPAALAEQAAQLSFSATLPGWDAVPPRAELASLAAALALHLSLQPESCIGFDTAAVLDPTADMPEPSREALAEALARLLRRPSEAADRLWFG</sequence>
<protein>
    <submittedName>
        <fullName evidence="2">Uncharacterized protein</fullName>
    </submittedName>
</protein>